<proteinExistence type="predicted"/>
<dbReference type="Proteomes" id="UP001314205">
    <property type="component" value="Unassembled WGS sequence"/>
</dbReference>
<reference evidence="2 3" key="1">
    <citation type="submission" date="2023-11" db="EMBL/GenBank/DDBJ databases">
        <authorList>
            <person name="Hedman E."/>
            <person name="Englund M."/>
            <person name="Stromberg M."/>
            <person name="Nyberg Akerstrom W."/>
            <person name="Nylinder S."/>
            <person name="Jareborg N."/>
            <person name="Kallberg Y."/>
            <person name="Kronander E."/>
        </authorList>
    </citation>
    <scope>NUCLEOTIDE SEQUENCE [LARGE SCALE GENOMIC DNA]</scope>
</reference>
<dbReference type="InterPro" id="IPR041588">
    <property type="entry name" value="Integrase_H2C2"/>
</dbReference>
<accession>A0AAV1L2B7</accession>
<evidence type="ECO:0000313" key="3">
    <source>
        <dbReference type="Proteomes" id="UP001314205"/>
    </source>
</evidence>
<protein>
    <recommendedName>
        <fullName evidence="1">Integrase zinc-binding domain-containing protein</fullName>
    </recommendedName>
</protein>
<dbReference type="PANTHER" id="PTHR47266">
    <property type="entry name" value="ENDONUCLEASE-RELATED"/>
    <property type="match status" value="1"/>
</dbReference>
<dbReference type="AlphaFoldDB" id="A0AAV1L2B7"/>
<sequence length="119" mass="13622">MVVPQAKVPDVLQLYHNGCSGGYLGIKRTVVKIPERFYWVNCRDDVKDWCHRKGIRCVAVKGPQTRSRGALKLYNVGAPWERITLDVLGPFPESESSKKYSMVCDRLLHKLGRSLRHLK</sequence>
<evidence type="ECO:0000259" key="1">
    <source>
        <dbReference type="Pfam" id="PF17921"/>
    </source>
</evidence>
<dbReference type="Gene3D" id="1.10.340.70">
    <property type="match status" value="1"/>
</dbReference>
<feature type="domain" description="Integrase zinc-binding" evidence="1">
    <location>
        <begin position="3"/>
        <end position="51"/>
    </location>
</feature>
<keyword evidence="3" id="KW-1185">Reference proteome</keyword>
<gene>
    <name evidence="2" type="ORF">PARMNEM_LOCUS9525</name>
</gene>
<organism evidence="2 3">
    <name type="scientific">Parnassius mnemosyne</name>
    <name type="common">clouded apollo</name>
    <dbReference type="NCBI Taxonomy" id="213953"/>
    <lineage>
        <taxon>Eukaryota</taxon>
        <taxon>Metazoa</taxon>
        <taxon>Ecdysozoa</taxon>
        <taxon>Arthropoda</taxon>
        <taxon>Hexapoda</taxon>
        <taxon>Insecta</taxon>
        <taxon>Pterygota</taxon>
        <taxon>Neoptera</taxon>
        <taxon>Endopterygota</taxon>
        <taxon>Lepidoptera</taxon>
        <taxon>Glossata</taxon>
        <taxon>Ditrysia</taxon>
        <taxon>Papilionoidea</taxon>
        <taxon>Papilionidae</taxon>
        <taxon>Parnassiinae</taxon>
        <taxon>Parnassini</taxon>
        <taxon>Parnassius</taxon>
        <taxon>Driopa</taxon>
    </lineage>
</organism>
<dbReference type="Pfam" id="PF17921">
    <property type="entry name" value="Integrase_H2C2"/>
    <property type="match status" value="1"/>
</dbReference>
<comment type="caution">
    <text evidence="2">The sequence shown here is derived from an EMBL/GenBank/DDBJ whole genome shotgun (WGS) entry which is preliminary data.</text>
</comment>
<evidence type="ECO:0000313" key="2">
    <source>
        <dbReference type="EMBL" id="CAK1588955.1"/>
    </source>
</evidence>
<dbReference type="EMBL" id="CAVLGL010000083">
    <property type="protein sequence ID" value="CAK1588955.1"/>
    <property type="molecule type" value="Genomic_DNA"/>
</dbReference>
<name>A0AAV1L2B7_9NEOP</name>
<dbReference type="InterPro" id="IPR052160">
    <property type="entry name" value="Gypsy_RT_Integrase-like"/>
</dbReference>